<dbReference type="Pfam" id="PF06094">
    <property type="entry name" value="GGACT"/>
    <property type="match status" value="1"/>
</dbReference>
<name>A0A220MIV6_9BACL</name>
<dbReference type="SUPFAM" id="SSF110857">
    <property type="entry name" value="Gamma-glutamyl cyclotransferase-like"/>
    <property type="match status" value="1"/>
</dbReference>
<dbReference type="InterPro" id="IPR013024">
    <property type="entry name" value="GGCT-like"/>
</dbReference>
<dbReference type="AlphaFoldDB" id="A0A220MIV6"/>
<organism evidence="2 3">
    <name type="scientific">Brevibacillus formosus</name>
    <dbReference type="NCBI Taxonomy" id="54913"/>
    <lineage>
        <taxon>Bacteria</taxon>
        <taxon>Bacillati</taxon>
        <taxon>Bacillota</taxon>
        <taxon>Bacilli</taxon>
        <taxon>Bacillales</taxon>
        <taxon>Paenibacillaceae</taxon>
        <taxon>Brevibacillus</taxon>
    </lineage>
</organism>
<feature type="domain" description="Gamma-glutamylcyclotransferase AIG2-like" evidence="1">
    <location>
        <begin position="12"/>
        <end position="140"/>
    </location>
</feature>
<keyword evidence="2" id="KW-0808">Transferase</keyword>
<protein>
    <submittedName>
        <fullName evidence="2">Gamma-glutamylcyclotransferase</fullName>
    </submittedName>
</protein>
<dbReference type="Gene3D" id="3.10.490.10">
    <property type="entry name" value="Gamma-glutamyl cyclotransferase-like"/>
    <property type="match status" value="1"/>
</dbReference>
<dbReference type="EMBL" id="CP018145">
    <property type="protein sequence ID" value="ASJ54967.1"/>
    <property type="molecule type" value="Genomic_DNA"/>
</dbReference>
<reference evidence="2 3" key="1">
    <citation type="submission" date="2016-11" db="EMBL/GenBank/DDBJ databases">
        <authorList>
            <person name="Jaros S."/>
            <person name="Januszkiewicz K."/>
            <person name="Wedrychowicz H."/>
        </authorList>
    </citation>
    <scope>NUCLEOTIDE SEQUENCE [LARGE SCALE GENOMIC DNA]</scope>
    <source>
        <strain evidence="2 3">NF2</strain>
    </source>
</reference>
<proteinExistence type="predicted"/>
<gene>
    <name evidence="2" type="ORF">BP422_16185</name>
</gene>
<sequence>MSVNNQNDKLPVFVYGTLLTGFGNHRNYVKPYKHEATPATIQGDIYHLPAGYPGLLKGVQEVVGEVVTFAPDVYEQALAGLDELETYYGKGDPRNEYERIIVPATMEGTGQVVNVYVYRYLDQDLVKQTGVHIPHGNWRRYMQELPE</sequence>
<evidence type="ECO:0000259" key="1">
    <source>
        <dbReference type="Pfam" id="PF06094"/>
    </source>
</evidence>
<evidence type="ECO:0000313" key="3">
    <source>
        <dbReference type="Proteomes" id="UP000197781"/>
    </source>
</evidence>
<dbReference type="GO" id="GO:0016740">
    <property type="term" value="F:transferase activity"/>
    <property type="evidence" value="ECO:0007669"/>
    <property type="project" value="UniProtKB-KW"/>
</dbReference>
<dbReference type="CDD" id="cd06661">
    <property type="entry name" value="GGCT_like"/>
    <property type="match status" value="1"/>
</dbReference>
<dbReference type="KEGG" id="bfm:BP422_16185"/>
<dbReference type="RefSeq" id="WP_088908670.1">
    <property type="nucleotide sequence ID" value="NZ_CP018145.1"/>
</dbReference>
<dbReference type="Proteomes" id="UP000197781">
    <property type="component" value="Chromosome"/>
</dbReference>
<dbReference type="InterPro" id="IPR036568">
    <property type="entry name" value="GGCT-like_sf"/>
</dbReference>
<evidence type="ECO:0000313" key="2">
    <source>
        <dbReference type="EMBL" id="ASJ54967.1"/>
    </source>
</evidence>
<accession>A0A220MIV6</accession>
<dbReference type="InterPro" id="IPR009288">
    <property type="entry name" value="AIG2-like_dom"/>
</dbReference>